<dbReference type="Proteomes" id="UP000433788">
    <property type="component" value="Unassembled WGS sequence"/>
</dbReference>
<evidence type="ECO:0000256" key="3">
    <source>
        <dbReference type="ARBA" id="ARBA00022679"/>
    </source>
</evidence>
<feature type="transmembrane region" description="Helical" evidence="8">
    <location>
        <begin position="253"/>
        <end position="274"/>
    </location>
</feature>
<dbReference type="AlphaFoldDB" id="A0A6N7QSX5"/>
<evidence type="ECO:0000256" key="4">
    <source>
        <dbReference type="ARBA" id="ARBA00022692"/>
    </source>
</evidence>
<feature type="transmembrane region" description="Helical" evidence="8">
    <location>
        <begin position="178"/>
        <end position="207"/>
    </location>
</feature>
<evidence type="ECO:0000256" key="7">
    <source>
        <dbReference type="PIRSR" id="PIRSR600715-1"/>
    </source>
</evidence>
<dbReference type="Pfam" id="PF00953">
    <property type="entry name" value="Glycos_transf_4"/>
    <property type="match status" value="1"/>
</dbReference>
<feature type="transmembrane region" description="Helical" evidence="8">
    <location>
        <begin position="328"/>
        <end position="348"/>
    </location>
</feature>
<keyword evidence="6 8" id="KW-0472">Membrane</keyword>
<evidence type="ECO:0000256" key="1">
    <source>
        <dbReference type="ARBA" id="ARBA00004651"/>
    </source>
</evidence>
<keyword evidence="2" id="KW-1003">Cell membrane</keyword>
<feature type="transmembrane region" description="Helical" evidence="8">
    <location>
        <begin position="107"/>
        <end position="126"/>
    </location>
</feature>
<dbReference type="EMBL" id="WJPP01000005">
    <property type="protein sequence ID" value="MRH79092.1"/>
    <property type="molecule type" value="Genomic_DNA"/>
</dbReference>
<evidence type="ECO:0000256" key="2">
    <source>
        <dbReference type="ARBA" id="ARBA00022475"/>
    </source>
</evidence>
<dbReference type="CDD" id="cd06853">
    <property type="entry name" value="GT_WecA_like"/>
    <property type="match status" value="1"/>
</dbReference>
<dbReference type="InterPro" id="IPR000715">
    <property type="entry name" value="Glycosyl_transferase_4"/>
</dbReference>
<comment type="subcellular location">
    <subcellularLocation>
        <location evidence="1">Cell membrane</location>
        <topology evidence="1">Multi-pass membrane protein</topology>
    </subcellularLocation>
</comment>
<feature type="transmembrane region" description="Helical" evidence="8">
    <location>
        <begin position="421"/>
        <end position="438"/>
    </location>
</feature>
<feature type="transmembrane region" description="Helical" evidence="8">
    <location>
        <begin position="302"/>
        <end position="322"/>
    </location>
</feature>
<keyword evidence="5 8" id="KW-1133">Transmembrane helix</keyword>
<accession>A0A6N7QSX5</accession>
<feature type="transmembrane region" description="Helical" evidence="8">
    <location>
        <begin position="49"/>
        <end position="68"/>
    </location>
</feature>
<dbReference type="PANTHER" id="PTHR22926">
    <property type="entry name" value="PHOSPHO-N-ACETYLMURAMOYL-PENTAPEPTIDE-TRANSFERASE"/>
    <property type="match status" value="1"/>
</dbReference>
<dbReference type="RefSeq" id="WP_153720131.1">
    <property type="nucleotide sequence ID" value="NZ_WJPP01000005.1"/>
</dbReference>
<sequence>MTPLWQSLAPALLVAFVLSAAGIKALRRPAQRWGFVDRPGGRKTHEKPTPTIGGLGLFLAFFLTLALMAPTSLIPATTHWPLWVSLLLLLGAGAVDDQRGLSVGPRLTVQLVCAGLLIGGGGVVLYDLGYWPGGTPMALGLLAVPITLMGIVGFVNAVNMMDGVDGVAGGTVFAMLGWLAVAALLADAITAVQIALILAAAVLGFLVHNLRSPLRRRASVFLGDAGSLGLGLVVIWLAMTISQHPDRVVSPWGIAWVVVLPVLDTLSLCIRRVMRGQSPFRADRAHLHHVLERAGFTPGQSAALLIAVTAALGAIGVVGSAIGVPDVLLATTLLIVAAAHYLFVRYAWRSTRALKRLRGWAAGRAQASTGADRVALLALYLAMAALPFGADAVVAGAGALLILATAGCAQKMAQDLRRLPLTWVVLGLSAWVSLAIALRPDPVWSLWLPMMGMSGVFALPLGWWFTRVRHHAAGLFAVLLLGILLAWLHGANWQMLEAGFIRNKGYWGDARTSGLLLALVLMPLVAIVAVGLGQFRQRWRARAALGVAMLLTVIMLMLLVAMQLQTAMAAALAGLIVMLLAAFFTPGITRRYALNLLISVGLLAVLSIAVAGVFKPNSQSLATQYLGPVQSALLYVGGEPELAAKRHPALASRIDTWHEGLVRIAERPLAGFGDAALPHDSPQSAYLALTQIGGLFALALYVAILGLLAAGLQKTVVQQRWRPVNTLAAQGLLGVVVALMLLTPVVSGPLGAVLVTAVLAVGVAGVVDTR</sequence>
<feature type="transmembrane region" description="Helical" evidence="8">
    <location>
        <begin position="138"/>
        <end position="158"/>
    </location>
</feature>
<feature type="binding site" evidence="7">
    <location>
        <position position="224"/>
    </location>
    <ligand>
        <name>Mg(2+)</name>
        <dbReference type="ChEBI" id="CHEBI:18420"/>
    </ligand>
</feature>
<keyword evidence="10" id="KW-1185">Reference proteome</keyword>
<evidence type="ECO:0000256" key="6">
    <source>
        <dbReference type="ARBA" id="ARBA00023136"/>
    </source>
</evidence>
<protein>
    <recommendedName>
        <fullName evidence="11">Undecaprenyl/decaprenyl-phosphate alpha-N-acetylglucosaminyl 1-phosphate transferase</fullName>
    </recommendedName>
</protein>
<keyword evidence="4 8" id="KW-0812">Transmembrane</keyword>
<feature type="transmembrane region" description="Helical" evidence="8">
    <location>
        <begin position="567"/>
        <end position="585"/>
    </location>
</feature>
<keyword evidence="3" id="KW-0808">Transferase</keyword>
<evidence type="ECO:0000256" key="5">
    <source>
        <dbReference type="ARBA" id="ARBA00022989"/>
    </source>
</evidence>
<proteinExistence type="predicted"/>
<dbReference type="GO" id="GO:0071555">
    <property type="term" value="P:cell wall organization"/>
    <property type="evidence" value="ECO:0007669"/>
    <property type="project" value="TreeGrafter"/>
</dbReference>
<keyword evidence="7" id="KW-0460">Magnesium</keyword>
<dbReference type="PANTHER" id="PTHR22926:SF3">
    <property type="entry name" value="UNDECAPRENYL-PHOSPHATE ALPHA-N-ACETYLGLUCOSAMINYL 1-PHOSPHATE TRANSFERASE"/>
    <property type="match status" value="1"/>
</dbReference>
<feature type="transmembrane region" description="Helical" evidence="8">
    <location>
        <begin position="686"/>
        <end position="712"/>
    </location>
</feature>
<feature type="transmembrane region" description="Helical" evidence="8">
    <location>
        <begin position="444"/>
        <end position="465"/>
    </location>
</feature>
<organism evidence="9 10">
    <name type="scientific">Spiribacter salilacus</name>
    <dbReference type="NCBI Taxonomy" id="2664894"/>
    <lineage>
        <taxon>Bacteria</taxon>
        <taxon>Pseudomonadati</taxon>
        <taxon>Pseudomonadota</taxon>
        <taxon>Gammaproteobacteria</taxon>
        <taxon>Chromatiales</taxon>
        <taxon>Ectothiorhodospiraceae</taxon>
        <taxon>Spiribacter</taxon>
    </lineage>
</organism>
<feature type="transmembrane region" description="Helical" evidence="8">
    <location>
        <begin position="219"/>
        <end position="241"/>
    </location>
</feature>
<dbReference type="GO" id="GO:0005886">
    <property type="term" value="C:plasma membrane"/>
    <property type="evidence" value="ECO:0007669"/>
    <property type="project" value="UniProtKB-SubCell"/>
</dbReference>
<evidence type="ECO:0008006" key="11">
    <source>
        <dbReference type="Google" id="ProtNLM"/>
    </source>
</evidence>
<evidence type="ECO:0000256" key="8">
    <source>
        <dbReference type="SAM" id="Phobius"/>
    </source>
</evidence>
<feature type="transmembrane region" description="Helical" evidence="8">
    <location>
        <begin position="80"/>
        <end position="95"/>
    </location>
</feature>
<evidence type="ECO:0000313" key="10">
    <source>
        <dbReference type="Proteomes" id="UP000433788"/>
    </source>
</evidence>
<feature type="transmembrane region" description="Helical" evidence="8">
    <location>
        <begin position="543"/>
        <end position="561"/>
    </location>
</feature>
<feature type="transmembrane region" description="Helical" evidence="8">
    <location>
        <begin position="472"/>
        <end position="490"/>
    </location>
</feature>
<feature type="transmembrane region" description="Helical" evidence="8">
    <location>
        <begin position="510"/>
        <end position="531"/>
    </location>
</feature>
<comment type="cofactor">
    <cofactor evidence="7">
        <name>Mg(2+)</name>
        <dbReference type="ChEBI" id="CHEBI:18420"/>
    </cofactor>
</comment>
<keyword evidence="7" id="KW-0479">Metal-binding</keyword>
<comment type="caution">
    <text evidence="9">The sequence shown here is derived from an EMBL/GenBank/DDBJ whole genome shotgun (WGS) entry which is preliminary data.</text>
</comment>
<gene>
    <name evidence="9" type="ORF">GH984_10315</name>
</gene>
<feature type="transmembrane region" description="Helical" evidence="8">
    <location>
        <begin position="724"/>
        <end position="742"/>
    </location>
</feature>
<dbReference type="GO" id="GO:0009103">
    <property type="term" value="P:lipopolysaccharide biosynthetic process"/>
    <property type="evidence" value="ECO:0007669"/>
    <property type="project" value="TreeGrafter"/>
</dbReference>
<reference evidence="9 10" key="1">
    <citation type="submission" date="2019-11" db="EMBL/GenBank/DDBJ databases">
        <authorList>
            <person name="Zhang X.Y."/>
        </authorList>
    </citation>
    <scope>NUCLEOTIDE SEQUENCE [LARGE SCALE GENOMIC DNA]</scope>
    <source>
        <strain evidence="9 10">C176</strain>
    </source>
</reference>
<feature type="transmembrane region" description="Helical" evidence="8">
    <location>
        <begin position="748"/>
        <end position="767"/>
    </location>
</feature>
<dbReference type="GO" id="GO:0016780">
    <property type="term" value="F:phosphotransferase activity, for other substituted phosphate groups"/>
    <property type="evidence" value="ECO:0007669"/>
    <property type="project" value="InterPro"/>
</dbReference>
<name>A0A6N7QSX5_9GAMM</name>
<dbReference type="GO" id="GO:0046872">
    <property type="term" value="F:metal ion binding"/>
    <property type="evidence" value="ECO:0007669"/>
    <property type="project" value="UniProtKB-KW"/>
</dbReference>
<evidence type="ECO:0000313" key="9">
    <source>
        <dbReference type="EMBL" id="MRH79092.1"/>
    </source>
</evidence>
<dbReference type="GO" id="GO:0044038">
    <property type="term" value="P:cell wall macromolecule biosynthetic process"/>
    <property type="evidence" value="ECO:0007669"/>
    <property type="project" value="TreeGrafter"/>
</dbReference>
<feature type="transmembrane region" description="Helical" evidence="8">
    <location>
        <begin position="592"/>
        <end position="614"/>
    </location>
</feature>
<feature type="binding site" evidence="7">
    <location>
        <position position="159"/>
    </location>
    <ligand>
        <name>Mg(2+)</name>
        <dbReference type="ChEBI" id="CHEBI:18420"/>
    </ligand>
</feature>